<evidence type="ECO:0000313" key="2">
    <source>
        <dbReference type="Proteomes" id="UP000482800"/>
    </source>
</evidence>
<evidence type="ECO:0000313" key="1">
    <source>
        <dbReference type="EMBL" id="GFJ75829.1"/>
    </source>
</evidence>
<reference evidence="1 2" key="1">
    <citation type="submission" date="2020-03" db="EMBL/GenBank/DDBJ databases">
        <title>Whole genome shotgun sequence of Phytohabitans houttuyneae NBRC 108639.</title>
        <authorList>
            <person name="Komaki H."/>
            <person name="Tamura T."/>
        </authorList>
    </citation>
    <scope>NUCLEOTIDE SEQUENCE [LARGE SCALE GENOMIC DNA]</scope>
    <source>
        <strain evidence="1 2">NBRC 108639</strain>
    </source>
</reference>
<protein>
    <submittedName>
        <fullName evidence="1">Uncharacterized protein</fullName>
    </submittedName>
</protein>
<keyword evidence="2" id="KW-1185">Reference proteome</keyword>
<dbReference type="AlphaFoldDB" id="A0A6V8K0Y7"/>
<dbReference type="RefSeq" id="WP_173052384.1">
    <property type="nucleotide sequence ID" value="NZ_BAABGO010000007.1"/>
</dbReference>
<dbReference type="EMBL" id="BLPF01000001">
    <property type="protein sequence ID" value="GFJ75829.1"/>
    <property type="molecule type" value="Genomic_DNA"/>
</dbReference>
<reference evidence="1 2" key="2">
    <citation type="submission" date="2020-03" db="EMBL/GenBank/DDBJ databases">
        <authorList>
            <person name="Ichikawa N."/>
            <person name="Kimura A."/>
            <person name="Kitahashi Y."/>
            <person name="Uohara A."/>
        </authorList>
    </citation>
    <scope>NUCLEOTIDE SEQUENCE [LARGE SCALE GENOMIC DNA]</scope>
    <source>
        <strain evidence="1 2">NBRC 108639</strain>
    </source>
</reference>
<dbReference type="Proteomes" id="UP000482800">
    <property type="component" value="Unassembled WGS sequence"/>
</dbReference>
<comment type="caution">
    <text evidence="1">The sequence shown here is derived from an EMBL/GenBank/DDBJ whole genome shotgun (WGS) entry which is preliminary data.</text>
</comment>
<accession>A0A6V8K0Y7</accession>
<proteinExistence type="predicted"/>
<organism evidence="1 2">
    <name type="scientific">Phytohabitans houttuyneae</name>
    <dbReference type="NCBI Taxonomy" id="1076126"/>
    <lineage>
        <taxon>Bacteria</taxon>
        <taxon>Bacillati</taxon>
        <taxon>Actinomycetota</taxon>
        <taxon>Actinomycetes</taxon>
        <taxon>Micromonosporales</taxon>
        <taxon>Micromonosporaceae</taxon>
    </lineage>
</organism>
<gene>
    <name evidence="1" type="ORF">Phou_000090</name>
</gene>
<name>A0A6V8K0Y7_9ACTN</name>
<sequence>MPDALDLAAWRRAAEQVSRAANVSIVQLASRWYGDPAWAAVRDDLDLAVFRWLLRGRPGRVRRLLLYDPPSDPASRPPDYEQAKAEHNRWVTRVRRQLAALGAPSSAGPGAVRGQDYRVGLVILPRAGRSPTLDLPDGIWLDSAPPAAFDRVWQAPGKIPLDPHEATIIGPYSDRSPLWVGSQT</sequence>